<feature type="compositionally biased region" description="Pro residues" evidence="2">
    <location>
        <begin position="175"/>
        <end position="188"/>
    </location>
</feature>
<keyword evidence="3" id="KW-1133">Transmembrane helix</keyword>
<evidence type="ECO:0000256" key="2">
    <source>
        <dbReference type="SAM" id="MobiDB-lite"/>
    </source>
</evidence>
<dbReference type="KEGG" id="aba:Acid345_0607"/>
<feature type="transmembrane region" description="Helical" evidence="3">
    <location>
        <begin position="1223"/>
        <end position="1244"/>
    </location>
</feature>
<dbReference type="eggNOG" id="COG3170">
    <property type="taxonomic scope" value="Bacteria"/>
</dbReference>
<feature type="region of interest" description="Disordered" evidence="2">
    <location>
        <begin position="87"/>
        <end position="107"/>
    </location>
</feature>
<evidence type="ECO:0000256" key="3">
    <source>
        <dbReference type="SAM" id="Phobius"/>
    </source>
</evidence>
<feature type="transmembrane region" description="Helical" evidence="3">
    <location>
        <begin position="989"/>
        <end position="1007"/>
    </location>
</feature>
<feature type="transmembrane region" description="Helical" evidence="3">
    <location>
        <begin position="1250"/>
        <end position="1268"/>
    </location>
</feature>
<feature type="transmembrane region" description="Helical" evidence="3">
    <location>
        <begin position="908"/>
        <end position="928"/>
    </location>
</feature>
<feature type="transmembrane region" description="Helical" evidence="3">
    <location>
        <begin position="306"/>
        <end position="324"/>
    </location>
</feature>
<evidence type="ECO:0000313" key="5">
    <source>
        <dbReference type="Proteomes" id="UP000002432"/>
    </source>
</evidence>
<feature type="coiled-coil region" evidence="1">
    <location>
        <begin position="40"/>
        <end position="67"/>
    </location>
</feature>
<accession>Q1IU38</accession>
<sequence>MLEIIALVALVLALLCLAGSSTPYAVFFMSISVACAAWRAYRAREAADRAQRELNDLRAEMQRLTTLSERAVRIAAETANQVMARTVSAPPADAVRPAAPPSTPQGKPEFVSALDVAAEVPKFVAKPEAEVKAAAPIAPKIVVPPAPVVPPPPSAPPQQVSAPPPPAPRVVEPASPAPPQRPAAPPVPSFATVGKPSKAASERMRSALNLEQVLGTNWLNKIGVIILVLGIALFGIYELGQLGPLGKVGLSLAVSLALLGGGIYLERKDRYKVLGRTGIGGGWALLFFTTYALDHVMAMRVMSSDALDSLLMLVVAGAMVAHTLRYKSQLVTGFAFLLAYSTVALSHDTVYSLAAGAILATAIVAIVLKMDWFELEVFAILSSYGNHFYWLYRLLGEHGAEGHPFPEFMVSASLLVFYWAIFRVSYVVRRVATASEENLSTVAALLNTVLLLAVMKFQSARPELAFYALLILGAMEFTIAQLSITRRRRIAFVVLTMLGTALMIAAVPFKFSGGNVSILWLAGGEVLLFAGIFSSEHLFRRLGMVTGFVVLGQVLIVEFPRMIAVRATSPELALIKQGVVLLAGAVVFYGNNALLRMRWPRMFSEYFDDLLLTATSYPGAVTLGLGCWAAFVHDSMAVAFAAAMLAVAVIAYWLKSWHVQIQFGALGVVAVARCLTYNAHWDTPHHLPWRIGSLIAIAAVFYIAARFTQHNAASDQQLIRGLTAATGTALVGLLFVSEVPAVWQPLAFALFALGLVESARLTGYLPLRWHTHVVAATAVVFAAATRVSTTPLWHSIHTGLWKLIPVVAVFYVLGLRAAKIRDSYVEWVGTAYSWAASALAVWLLYEGLNQRYVAAAWIVYACILMVVSRWRGWTSPAWQALVIGGFASVQVGVVNLLESTPGVHNTLRLSMCGIVIGGLYLLSQTLRLPDQWRKQEFEQLHSWLATGLLATLLWYELPAVSVAVAWALLGLAVYEFGSIRKLAHMRWQGYLVLLASFGRIFFANLSAGTPGDWLSTRMVTVLPIAAIYYFVFGREVESEKVRRWNISLIFAYLGTAAVMAVFYFQFANEWVVVAWAALVPVLLALALLLKQNVFAQQTVLMSLAVLVRGMLHNLFGGSYFSGSDWRGRFGVLGTAVLLLLAALPLAFEYRRRYAVDPALRGLRRAFALAIHRIEQPIFFVAIALLTTMLTLKMDHGMITLAWGVEAVVIFVSALALKERSFRLTGLILLLMCVGKIIVIDAWRLAIRDRYLTFIGLGASLILVSFLYSKYSERIRQYL</sequence>
<keyword evidence="3" id="KW-0472">Membrane</keyword>
<feature type="transmembrane region" description="Helical" evidence="3">
    <location>
        <begin position="248"/>
        <end position="265"/>
    </location>
</feature>
<feature type="transmembrane region" description="Helical" evidence="3">
    <location>
        <begin position="1013"/>
        <end position="1032"/>
    </location>
</feature>
<reference evidence="4 5" key="1">
    <citation type="journal article" date="2009" name="Appl. Environ. Microbiol.">
        <title>Three genomes from the phylum Acidobacteria provide insight into the lifestyles of these microorganisms in soils.</title>
        <authorList>
            <person name="Ward N.L."/>
            <person name="Challacombe J.F."/>
            <person name="Janssen P.H."/>
            <person name="Henrissat B."/>
            <person name="Coutinho P.M."/>
            <person name="Wu M."/>
            <person name="Xie G."/>
            <person name="Haft D.H."/>
            <person name="Sait M."/>
            <person name="Badger J."/>
            <person name="Barabote R.D."/>
            <person name="Bradley B."/>
            <person name="Brettin T.S."/>
            <person name="Brinkac L.M."/>
            <person name="Bruce D."/>
            <person name="Creasy T."/>
            <person name="Daugherty S.C."/>
            <person name="Davidsen T.M."/>
            <person name="DeBoy R.T."/>
            <person name="Detter J.C."/>
            <person name="Dodson R.J."/>
            <person name="Durkin A.S."/>
            <person name="Ganapathy A."/>
            <person name="Gwinn-Giglio M."/>
            <person name="Han C.S."/>
            <person name="Khouri H."/>
            <person name="Kiss H."/>
            <person name="Kothari S.P."/>
            <person name="Madupu R."/>
            <person name="Nelson K.E."/>
            <person name="Nelson W.C."/>
            <person name="Paulsen I."/>
            <person name="Penn K."/>
            <person name="Ren Q."/>
            <person name="Rosovitz M.J."/>
            <person name="Selengut J.D."/>
            <person name="Shrivastava S."/>
            <person name="Sullivan S.A."/>
            <person name="Tapia R."/>
            <person name="Thompson L.S."/>
            <person name="Watkins K.L."/>
            <person name="Yang Q."/>
            <person name="Yu C."/>
            <person name="Zafar N."/>
            <person name="Zhou L."/>
            <person name="Kuske C.R."/>
        </authorList>
    </citation>
    <scope>NUCLEOTIDE SEQUENCE [LARGE SCALE GENOMIC DNA]</scope>
    <source>
        <strain evidence="4 5">Ellin345</strain>
    </source>
</reference>
<feature type="transmembrane region" description="Helical" evidence="3">
    <location>
        <begin position="1168"/>
        <end position="1191"/>
    </location>
</feature>
<feature type="transmembrane region" description="Helical" evidence="3">
    <location>
        <begin position="637"/>
        <end position="654"/>
    </location>
</feature>
<feature type="transmembrane region" description="Helical" evidence="3">
    <location>
        <begin position="517"/>
        <end position="535"/>
    </location>
</feature>
<evidence type="ECO:0000313" key="4">
    <source>
        <dbReference type="EMBL" id="ABF39612.1"/>
    </source>
</evidence>
<dbReference type="InterPro" id="IPR019286">
    <property type="entry name" value="DUF2339_TM"/>
</dbReference>
<dbReference type="EMBL" id="CP000360">
    <property type="protein sequence ID" value="ABF39612.1"/>
    <property type="molecule type" value="Genomic_DNA"/>
</dbReference>
<evidence type="ECO:0008006" key="6">
    <source>
        <dbReference type="Google" id="ProtNLM"/>
    </source>
</evidence>
<feature type="transmembrane region" description="Helical" evidence="3">
    <location>
        <begin position="799"/>
        <end position="817"/>
    </location>
</feature>
<dbReference type="eggNOG" id="COG5373">
    <property type="taxonomic scope" value="Bacteria"/>
</dbReference>
<dbReference type="AlphaFoldDB" id="Q1IU38"/>
<feature type="transmembrane region" description="Helical" evidence="3">
    <location>
        <begin position="464"/>
        <end position="483"/>
    </location>
</feature>
<feature type="transmembrane region" description="Helical" evidence="3">
    <location>
        <begin position="610"/>
        <end position="631"/>
    </location>
</feature>
<keyword evidence="5" id="KW-1185">Reference proteome</keyword>
<feature type="transmembrane region" description="Helical" evidence="3">
    <location>
        <begin position="877"/>
        <end position="896"/>
    </location>
</feature>
<dbReference type="PANTHER" id="PTHR38434">
    <property type="entry name" value="BLL2549 PROTEIN"/>
    <property type="match status" value="1"/>
</dbReference>
<feature type="transmembrane region" description="Helical" evidence="3">
    <location>
        <begin position="350"/>
        <end position="368"/>
    </location>
</feature>
<gene>
    <name evidence="4" type="ordered locus">Acid345_0607</name>
</gene>
<proteinExistence type="predicted"/>
<feature type="transmembrane region" description="Helical" evidence="3">
    <location>
        <begin position="1101"/>
        <end position="1121"/>
    </location>
</feature>
<dbReference type="Proteomes" id="UP000002432">
    <property type="component" value="Chromosome"/>
</dbReference>
<feature type="transmembrane region" description="Helical" evidence="3">
    <location>
        <begin position="717"/>
        <end position="736"/>
    </location>
</feature>
<dbReference type="HOGENOM" id="CLU_263307_0_0_0"/>
<name>Q1IU38_KORVE</name>
<feature type="transmembrane region" description="Helical" evidence="3">
    <location>
        <begin position="687"/>
        <end position="705"/>
    </location>
</feature>
<feature type="transmembrane region" description="Helical" evidence="3">
    <location>
        <begin position="1044"/>
        <end position="1064"/>
    </location>
</feature>
<keyword evidence="3" id="KW-0812">Transmembrane</keyword>
<dbReference type="Pfam" id="PF10101">
    <property type="entry name" value="DUF2339"/>
    <property type="match status" value="2"/>
</dbReference>
<feature type="transmembrane region" description="Helical" evidence="3">
    <location>
        <begin position="851"/>
        <end position="870"/>
    </location>
</feature>
<feature type="transmembrane region" description="Helical" evidence="3">
    <location>
        <begin position="277"/>
        <end position="294"/>
    </location>
</feature>
<feature type="transmembrane region" description="Helical" evidence="3">
    <location>
        <begin position="824"/>
        <end position="845"/>
    </location>
</feature>
<protein>
    <recommendedName>
        <fullName evidence="6">DUF2339 domain-containing protein</fullName>
    </recommendedName>
</protein>
<feature type="transmembrane region" description="Helical" evidence="3">
    <location>
        <begin position="773"/>
        <end position="793"/>
    </location>
</feature>
<feature type="transmembrane region" description="Helical" evidence="3">
    <location>
        <begin position="542"/>
        <end position="560"/>
    </location>
</feature>
<feature type="transmembrane region" description="Helical" evidence="3">
    <location>
        <begin position="1070"/>
        <end position="1089"/>
    </location>
</feature>
<dbReference type="STRING" id="204669.Acid345_0607"/>
<feature type="transmembrane region" description="Helical" evidence="3">
    <location>
        <begin position="218"/>
        <end position="236"/>
    </location>
</feature>
<feature type="transmembrane region" description="Helical" evidence="3">
    <location>
        <begin position="1197"/>
        <end position="1216"/>
    </location>
</feature>
<dbReference type="PANTHER" id="PTHR38434:SF1">
    <property type="entry name" value="BLL2549 PROTEIN"/>
    <property type="match status" value="1"/>
</dbReference>
<feature type="transmembrane region" description="Helical" evidence="3">
    <location>
        <begin position="572"/>
        <end position="590"/>
    </location>
</feature>
<feature type="transmembrane region" description="Helical" evidence="3">
    <location>
        <begin position="1127"/>
        <end position="1147"/>
    </location>
</feature>
<feature type="transmembrane region" description="Helical" evidence="3">
    <location>
        <begin position="490"/>
        <end position="511"/>
    </location>
</feature>
<keyword evidence="1" id="KW-0175">Coiled coil</keyword>
<dbReference type="EnsemblBacteria" id="ABF39612">
    <property type="protein sequence ID" value="ABF39612"/>
    <property type="gene ID" value="Acid345_0607"/>
</dbReference>
<organism evidence="4 5">
    <name type="scientific">Koribacter versatilis (strain Ellin345)</name>
    <dbReference type="NCBI Taxonomy" id="204669"/>
    <lineage>
        <taxon>Bacteria</taxon>
        <taxon>Pseudomonadati</taxon>
        <taxon>Acidobacteriota</taxon>
        <taxon>Terriglobia</taxon>
        <taxon>Terriglobales</taxon>
        <taxon>Candidatus Korobacteraceae</taxon>
        <taxon>Candidatus Korobacter</taxon>
    </lineage>
</organism>
<evidence type="ECO:0000256" key="1">
    <source>
        <dbReference type="SAM" id="Coils"/>
    </source>
</evidence>
<feature type="transmembrane region" description="Helical" evidence="3">
    <location>
        <begin position="408"/>
        <end position="426"/>
    </location>
</feature>
<dbReference type="RefSeq" id="WP_011521414.1">
    <property type="nucleotide sequence ID" value="NC_008009.1"/>
</dbReference>
<feature type="compositionally biased region" description="Pro residues" evidence="2">
    <location>
        <begin position="150"/>
        <end position="168"/>
    </location>
</feature>
<feature type="transmembrane region" description="Helical" evidence="3">
    <location>
        <begin position="961"/>
        <end position="977"/>
    </location>
</feature>
<feature type="region of interest" description="Disordered" evidence="2">
    <location>
        <begin position="150"/>
        <end position="194"/>
    </location>
</feature>